<accession>A0A699TZM8</accession>
<comment type="caution">
    <text evidence="1">The sequence shown here is derived from an EMBL/GenBank/DDBJ whole genome shotgun (WGS) entry which is preliminary data.</text>
</comment>
<dbReference type="AlphaFoldDB" id="A0A699TZM8"/>
<dbReference type="EMBL" id="BKCJ011284908">
    <property type="protein sequence ID" value="GFD15223.1"/>
    <property type="molecule type" value="Genomic_DNA"/>
</dbReference>
<evidence type="ECO:0000313" key="1">
    <source>
        <dbReference type="EMBL" id="GFD15223.1"/>
    </source>
</evidence>
<name>A0A699TZM8_TANCI</name>
<feature type="non-terminal residue" evidence="1">
    <location>
        <position position="1"/>
    </location>
</feature>
<reference evidence="1" key="1">
    <citation type="journal article" date="2019" name="Sci. Rep.">
        <title>Draft genome of Tanacetum cinerariifolium, the natural source of mosquito coil.</title>
        <authorList>
            <person name="Yamashiro T."/>
            <person name="Shiraishi A."/>
            <person name="Satake H."/>
            <person name="Nakayama K."/>
        </authorList>
    </citation>
    <scope>NUCLEOTIDE SEQUENCE</scope>
</reference>
<proteinExistence type="predicted"/>
<sequence length="133" mass="14928">TPLGYRAVKIRLRATSPHLLLPSTAHRDDILEAGMPLQKRACFSALTSRFEVRKSSSATAARQTGNTLAHMVDYGFVDTVDANIRASESRVITAIEDVSDRVSLRAKDDRAFLRTQVYVHYEDAQDDRAFMRT</sequence>
<protein>
    <submittedName>
        <fullName evidence="1">Uncharacterized protein</fullName>
    </submittedName>
</protein>
<gene>
    <name evidence="1" type="ORF">Tci_887192</name>
</gene>
<organism evidence="1">
    <name type="scientific">Tanacetum cinerariifolium</name>
    <name type="common">Dalmatian daisy</name>
    <name type="synonym">Chrysanthemum cinerariifolium</name>
    <dbReference type="NCBI Taxonomy" id="118510"/>
    <lineage>
        <taxon>Eukaryota</taxon>
        <taxon>Viridiplantae</taxon>
        <taxon>Streptophyta</taxon>
        <taxon>Embryophyta</taxon>
        <taxon>Tracheophyta</taxon>
        <taxon>Spermatophyta</taxon>
        <taxon>Magnoliopsida</taxon>
        <taxon>eudicotyledons</taxon>
        <taxon>Gunneridae</taxon>
        <taxon>Pentapetalae</taxon>
        <taxon>asterids</taxon>
        <taxon>campanulids</taxon>
        <taxon>Asterales</taxon>
        <taxon>Asteraceae</taxon>
        <taxon>Asteroideae</taxon>
        <taxon>Anthemideae</taxon>
        <taxon>Anthemidinae</taxon>
        <taxon>Tanacetum</taxon>
    </lineage>
</organism>